<dbReference type="Pfam" id="PF09676">
    <property type="entry name" value="TraV"/>
    <property type="match status" value="1"/>
</dbReference>
<evidence type="ECO:0000313" key="2">
    <source>
        <dbReference type="EMBL" id="MBQ0961760.1"/>
    </source>
</evidence>
<reference evidence="2" key="1">
    <citation type="submission" date="2021-04" db="EMBL/GenBank/DDBJ databases">
        <title>The genome sequence of Ideonella sp. 4Y11.</title>
        <authorList>
            <person name="Liu Y."/>
        </authorList>
    </citation>
    <scope>NUCLEOTIDE SEQUENCE</scope>
    <source>
        <strain evidence="2">4Y11</strain>
    </source>
</reference>
<dbReference type="PROSITE" id="PS51257">
    <property type="entry name" value="PROKAR_LIPOPROTEIN"/>
    <property type="match status" value="1"/>
</dbReference>
<keyword evidence="2" id="KW-0449">Lipoprotein</keyword>
<accession>A0A940YKD5</accession>
<dbReference type="EMBL" id="JAGQDE010000038">
    <property type="protein sequence ID" value="MBQ0961760.1"/>
    <property type="molecule type" value="Genomic_DNA"/>
</dbReference>
<comment type="caution">
    <text evidence="2">The sequence shown here is derived from an EMBL/GenBank/DDBJ whole genome shotgun (WGS) entry which is preliminary data.</text>
</comment>
<dbReference type="Proteomes" id="UP000678374">
    <property type="component" value="Unassembled WGS sequence"/>
</dbReference>
<dbReference type="AlphaFoldDB" id="A0A940YKD5"/>
<evidence type="ECO:0000313" key="3">
    <source>
        <dbReference type="Proteomes" id="UP000678374"/>
    </source>
</evidence>
<keyword evidence="3" id="KW-1185">Reference proteome</keyword>
<proteinExistence type="predicted"/>
<dbReference type="RefSeq" id="WP_210804447.1">
    <property type="nucleotide sequence ID" value="NZ_JAGQDE010000038.1"/>
</dbReference>
<evidence type="ECO:0000256" key="1">
    <source>
        <dbReference type="SAM" id="MobiDB-lite"/>
    </source>
</evidence>
<feature type="compositionally biased region" description="Low complexity" evidence="1">
    <location>
        <begin position="182"/>
        <end position="195"/>
    </location>
</feature>
<organism evidence="2 3">
    <name type="scientific">Ideonella aquatica</name>
    <dbReference type="NCBI Taxonomy" id="2824119"/>
    <lineage>
        <taxon>Bacteria</taxon>
        <taxon>Pseudomonadati</taxon>
        <taxon>Pseudomonadota</taxon>
        <taxon>Betaproteobacteria</taxon>
        <taxon>Burkholderiales</taxon>
        <taxon>Sphaerotilaceae</taxon>
        <taxon>Ideonella</taxon>
    </lineage>
</organism>
<protein>
    <submittedName>
        <fullName evidence="2">TraV family lipoprotein</fullName>
    </submittedName>
</protein>
<name>A0A940YKD5_9BURK</name>
<dbReference type="InterPro" id="IPR014118">
    <property type="entry name" value="T4SS_TraV"/>
</dbReference>
<sequence length="209" mass="21296">MRSSRVVDVPLTLMGALLAGCTNLSGLGGTSDFQCKAPEGIPCQSVSGVHFNERAGTLPAQRAAAGHSADVGAPGRARTLAGGLSDGTLAALTAGDTAQAPVLGAIRSEPTVIRIWIAPWEDADGDLNDESRVYLQIDAGRWLIEHNRERIRREFAPLAASAAQTRNPQMPTVPGAARPVQGGASARTSGATAGAGALGAGVPKQEGAQ</sequence>
<gene>
    <name evidence="2" type="ORF">KAK06_22680</name>
</gene>
<feature type="region of interest" description="Disordered" evidence="1">
    <location>
        <begin position="162"/>
        <end position="209"/>
    </location>
</feature>